<dbReference type="KEGG" id="dar:Daro_2559"/>
<dbReference type="AlphaFoldDB" id="Q47CY9"/>
<dbReference type="OrthoDB" id="3322489at2"/>
<evidence type="ECO:0000259" key="1">
    <source>
        <dbReference type="Pfam" id="PF13175"/>
    </source>
</evidence>
<dbReference type="eggNOG" id="COG3593">
    <property type="taxonomic scope" value="Bacteria"/>
</dbReference>
<dbReference type="HOGENOM" id="CLU_025620_1_0_4"/>
<gene>
    <name evidence="3" type="ordered locus">Daro_2559</name>
</gene>
<dbReference type="Pfam" id="PF20469">
    <property type="entry name" value="OLD-like_TOPRIM"/>
    <property type="match status" value="1"/>
</dbReference>
<dbReference type="PANTHER" id="PTHR43581:SF4">
    <property type="entry name" value="ATP_GTP PHOSPHATASE"/>
    <property type="match status" value="1"/>
</dbReference>
<evidence type="ECO:0000313" key="3">
    <source>
        <dbReference type="EMBL" id="AAZ47292.1"/>
    </source>
</evidence>
<reference evidence="3" key="1">
    <citation type="submission" date="2005-08" db="EMBL/GenBank/DDBJ databases">
        <title>Complete sequence of Dechloromonas aromatica RCB.</title>
        <authorList>
            <person name="Salinero K.K."/>
            <person name="Copeland A."/>
            <person name="Lucas S."/>
            <person name="Lapidus A."/>
            <person name="Barry K."/>
            <person name="Detter J.C."/>
            <person name="Glavina T."/>
            <person name="Hammon N."/>
            <person name="Israni S."/>
            <person name="Pitluck S."/>
            <person name="Di Bartolo G."/>
            <person name="Trong S."/>
            <person name="Schmutz J."/>
            <person name="Larimer F."/>
            <person name="Land M."/>
            <person name="Ivanova N."/>
            <person name="Richardson P."/>
        </authorList>
    </citation>
    <scope>NUCLEOTIDE SEQUENCE</scope>
    <source>
        <strain evidence="3">RCB</strain>
    </source>
</reference>
<dbReference type="eggNOG" id="COG1196">
    <property type="taxonomic scope" value="Bacteria"/>
</dbReference>
<sequence>MKLTQLRINNFQSFGPTSTIIDLSAMSFLLGPNGTGKTAVLQALSRLFGFDPALRRVRRSDFHVTPADLAKSDIGPLTLWIEAQFEFPELKKSKGKHATIPGHFAHMQLESVDGVPRVRFRLNAELDDDGDIEETLHYVIQVDTDGEPVKMVAVQKHDRNAIQVHYLPARRDPSDHISYAANSLLGRALRAADWQAERDEIAGLTQNISEALAENVAVGGIGAQLSAHWSTLHKGSYYTKPSVSFERNEIDNLLRHLTVGFTPGHGEQIVDFSRLSDGQQSLLYVSLVLSIQAIGREVLDGKLDAFDVDKLRPAVFTLVAMEEPENSLSPHYLGRVIKALTTFSEHHDAQAVVATHAPSLLKRVAPENIRYLRLNGDRQTVVKSIIMPDAADEAHKFVREAVQAFPELYFSRLVVLGEGDSEEIVLPRMLRAKGLADDDTSISVAPLGGRHVNHFWRLLDGLDIPYVTLLDLDLGRYQGGWGRVRYAAKQILALGKPIKGLSKTTIEALPEWNGTDQVMTSESGKQWLSWLETQSIFFSSPLDLDFAMLRRYSAAYKLAAAELAAPETSTLTAVLGKKHHGVEQYNAEHQKHFAAYHQRFKLGSKPAAHLAAMAELSDKDLVDHMPPRIARLIDAVEARLKGLPE</sequence>
<dbReference type="InterPro" id="IPR051396">
    <property type="entry name" value="Bact_Antivir_Def_Nuclease"/>
</dbReference>
<protein>
    <submittedName>
        <fullName evidence="3">Uncharacterized protein</fullName>
    </submittedName>
</protein>
<feature type="domain" description="OLD protein-like TOPRIM" evidence="2">
    <location>
        <begin position="410"/>
        <end position="473"/>
    </location>
</feature>
<dbReference type="Gene3D" id="3.40.50.300">
    <property type="entry name" value="P-loop containing nucleotide triphosphate hydrolases"/>
    <property type="match status" value="1"/>
</dbReference>
<dbReference type="InterPro" id="IPR027417">
    <property type="entry name" value="P-loop_NTPase"/>
</dbReference>
<accession>Q47CY9</accession>
<dbReference type="EMBL" id="CP000089">
    <property type="protein sequence ID" value="AAZ47292.1"/>
    <property type="molecule type" value="Genomic_DNA"/>
</dbReference>
<feature type="domain" description="Endonuclease GajA/Old nuclease/RecF-like AAA" evidence="1">
    <location>
        <begin position="1"/>
        <end position="360"/>
    </location>
</feature>
<dbReference type="Pfam" id="PF13175">
    <property type="entry name" value="AAA_15"/>
    <property type="match status" value="1"/>
</dbReference>
<name>Q47CY9_DECAR</name>
<dbReference type="CDD" id="cd01026">
    <property type="entry name" value="TOPRIM_OLD"/>
    <property type="match status" value="1"/>
</dbReference>
<dbReference type="SUPFAM" id="SSF52540">
    <property type="entry name" value="P-loop containing nucleoside triphosphate hydrolases"/>
    <property type="match status" value="1"/>
</dbReference>
<dbReference type="PANTHER" id="PTHR43581">
    <property type="entry name" value="ATP/GTP PHOSPHATASE"/>
    <property type="match status" value="1"/>
</dbReference>
<organism evidence="3">
    <name type="scientific">Dechloromonas aromatica (strain RCB)</name>
    <dbReference type="NCBI Taxonomy" id="159087"/>
    <lineage>
        <taxon>Bacteria</taxon>
        <taxon>Pseudomonadati</taxon>
        <taxon>Pseudomonadota</taxon>
        <taxon>Betaproteobacteria</taxon>
        <taxon>Rhodocyclales</taxon>
        <taxon>Azonexaceae</taxon>
        <taxon>Dechloromonas</taxon>
    </lineage>
</organism>
<evidence type="ECO:0000259" key="2">
    <source>
        <dbReference type="Pfam" id="PF20469"/>
    </source>
</evidence>
<proteinExistence type="predicted"/>
<dbReference type="InterPro" id="IPR034139">
    <property type="entry name" value="TOPRIM_OLD"/>
</dbReference>
<dbReference type="STRING" id="159087.Daro_2559"/>
<dbReference type="InterPro" id="IPR041685">
    <property type="entry name" value="AAA_GajA/Old/RecF-like"/>
</dbReference>